<evidence type="ECO:0000256" key="1">
    <source>
        <dbReference type="PROSITE-ProRule" id="PRU00325"/>
    </source>
</evidence>
<evidence type="ECO:0000313" key="4">
    <source>
        <dbReference type="Proteomes" id="UP000821866"/>
    </source>
</evidence>
<protein>
    <recommendedName>
        <fullName evidence="2">SWIM-type domain-containing protein</fullName>
    </recommendedName>
</protein>
<keyword evidence="1" id="KW-0862">Zinc</keyword>
<dbReference type="EMBL" id="JABSTU010000001">
    <property type="protein sequence ID" value="KAH8041904.1"/>
    <property type="molecule type" value="Genomic_DNA"/>
</dbReference>
<evidence type="ECO:0000259" key="2">
    <source>
        <dbReference type="PROSITE" id="PS50966"/>
    </source>
</evidence>
<organism evidence="3 4">
    <name type="scientific">Rhipicephalus microplus</name>
    <name type="common">Cattle tick</name>
    <name type="synonym">Boophilus microplus</name>
    <dbReference type="NCBI Taxonomy" id="6941"/>
    <lineage>
        <taxon>Eukaryota</taxon>
        <taxon>Metazoa</taxon>
        <taxon>Ecdysozoa</taxon>
        <taxon>Arthropoda</taxon>
        <taxon>Chelicerata</taxon>
        <taxon>Arachnida</taxon>
        <taxon>Acari</taxon>
        <taxon>Parasitiformes</taxon>
        <taxon>Ixodida</taxon>
        <taxon>Ixodoidea</taxon>
        <taxon>Ixodidae</taxon>
        <taxon>Rhipicephalinae</taxon>
        <taxon>Rhipicephalus</taxon>
        <taxon>Boophilus</taxon>
    </lineage>
</organism>
<accession>A0A9J6F8B9</accession>
<sequence>MQEFQKVMDNPYERVFQLDLKNFLAWCDLKAETQPAIRDIKHQVEYNYAYHRNAWAAYFRRTAGVDASMRHDAVHMILTHCYSHKTTNKRMDRLISVLLKLTRSKIFALLPRVIRRSKDRFDQDTEIRHKRGLDISRRDIHKVASKQWCICSQAGHGLEYIVTQWAPCRERCRKACPDCRVCIHMASCTCPDHMSRNTICKHIHAVFKPNDSDTSHLSDRSDVPHVENMVPAYYGVSSFIC</sequence>
<dbReference type="PROSITE" id="PS50966">
    <property type="entry name" value="ZF_SWIM"/>
    <property type="match status" value="1"/>
</dbReference>
<proteinExistence type="predicted"/>
<keyword evidence="1" id="KW-0479">Metal-binding</keyword>
<dbReference type="AlphaFoldDB" id="A0A9J6F8B9"/>
<comment type="caution">
    <text evidence="3">The sequence shown here is derived from an EMBL/GenBank/DDBJ whole genome shotgun (WGS) entry which is preliminary data.</text>
</comment>
<feature type="domain" description="SWIM-type" evidence="2">
    <location>
        <begin position="179"/>
        <end position="211"/>
    </location>
</feature>
<dbReference type="GO" id="GO:0008270">
    <property type="term" value="F:zinc ion binding"/>
    <property type="evidence" value="ECO:0007669"/>
    <property type="project" value="UniProtKB-KW"/>
</dbReference>
<keyword evidence="1" id="KW-0863">Zinc-finger</keyword>
<keyword evidence="4" id="KW-1185">Reference proteome</keyword>
<reference evidence="3" key="2">
    <citation type="submission" date="2021-09" db="EMBL/GenBank/DDBJ databases">
        <authorList>
            <person name="Jia N."/>
            <person name="Wang J."/>
            <person name="Shi W."/>
            <person name="Du L."/>
            <person name="Sun Y."/>
            <person name="Zhan W."/>
            <person name="Jiang J."/>
            <person name="Wang Q."/>
            <person name="Zhang B."/>
            <person name="Ji P."/>
            <person name="Sakyi L.B."/>
            <person name="Cui X."/>
            <person name="Yuan T."/>
            <person name="Jiang B."/>
            <person name="Yang W."/>
            <person name="Lam T.T.-Y."/>
            <person name="Chang Q."/>
            <person name="Ding S."/>
            <person name="Wang X."/>
            <person name="Zhu J."/>
            <person name="Ruan X."/>
            <person name="Zhao L."/>
            <person name="Wei J."/>
            <person name="Que T."/>
            <person name="Du C."/>
            <person name="Cheng J."/>
            <person name="Dai P."/>
            <person name="Han X."/>
            <person name="Huang E."/>
            <person name="Gao Y."/>
            <person name="Liu J."/>
            <person name="Shao H."/>
            <person name="Ye R."/>
            <person name="Li L."/>
            <person name="Wei W."/>
            <person name="Wang X."/>
            <person name="Wang C."/>
            <person name="Huo Q."/>
            <person name="Li W."/>
            <person name="Guo W."/>
            <person name="Chen H."/>
            <person name="Chen S."/>
            <person name="Zhou L."/>
            <person name="Zhou L."/>
            <person name="Ni X."/>
            <person name="Tian J."/>
            <person name="Zhou Y."/>
            <person name="Sheng Y."/>
            <person name="Liu T."/>
            <person name="Pan Y."/>
            <person name="Xia L."/>
            <person name="Li J."/>
            <person name="Zhao F."/>
            <person name="Cao W."/>
        </authorList>
    </citation>
    <scope>NUCLEOTIDE SEQUENCE</scope>
    <source>
        <strain evidence="3">Rmic-2018</strain>
        <tissue evidence="3">Larvae</tissue>
    </source>
</reference>
<reference evidence="3" key="1">
    <citation type="journal article" date="2020" name="Cell">
        <title>Large-Scale Comparative Analyses of Tick Genomes Elucidate Their Genetic Diversity and Vector Capacities.</title>
        <authorList>
            <consortium name="Tick Genome and Microbiome Consortium (TIGMIC)"/>
            <person name="Jia N."/>
            <person name="Wang J."/>
            <person name="Shi W."/>
            <person name="Du L."/>
            <person name="Sun Y."/>
            <person name="Zhan W."/>
            <person name="Jiang J.F."/>
            <person name="Wang Q."/>
            <person name="Zhang B."/>
            <person name="Ji P."/>
            <person name="Bell-Sakyi L."/>
            <person name="Cui X.M."/>
            <person name="Yuan T.T."/>
            <person name="Jiang B.G."/>
            <person name="Yang W.F."/>
            <person name="Lam T.T."/>
            <person name="Chang Q.C."/>
            <person name="Ding S.J."/>
            <person name="Wang X.J."/>
            <person name="Zhu J.G."/>
            <person name="Ruan X.D."/>
            <person name="Zhao L."/>
            <person name="Wei J.T."/>
            <person name="Ye R.Z."/>
            <person name="Que T.C."/>
            <person name="Du C.H."/>
            <person name="Zhou Y.H."/>
            <person name="Cheng J.X."/>
            <person name="Dai P.F."/>
            <person name="Guo W.B."/>
            <person name="Han X.H."/>
            <person name="Huang E.J."/>
            <person name="Li L.F."/>
            <person name="Wei W."/>
            <person name="Gao Y.C."/>
            <person name="Liu J.Z."/>
            <person name="Shao H.Z."/>
            <person name="Wang X."/>
            <person name="Wang C.C."/>
            <person name="Yang T.C."/>
            <person name="Huo Q.B."/>
            <person name="Li W."/>
            <person name="Chen H.Y."/>
            <person name="Chen S.E."/>
            <person name="Zhou L.G."/>
            <person name="Ni X.B."/>
            <person name="Tian J.H."/>
            <person name="Sheng Y."/>
            <person name="Liu T."/>
            <person name="Pan Y.S."/>
            <person name="Xia L.Y."/>
            <person name="Li J."/>
            <person name="Zhao F."/>
            <person name="Cao W.C."/>
        </authorList>
    </citation>
    <scope>NUCLEOTIDE SEQUENCE</scope>
    <source>
        <strain evidence="3">Rmic-2018</strain>
    </source>
</reference>
<dbReference type="VEuPathDB" id="VectorBase:LOC119168836"/>
<evidence type="ECO:0000313" key="3">
    <source>
        <dbReference type="EMBL" id="KAH8041904.1"/>
    </source>
</evidence>
<gene>
    <name evidence="3" type="ORF">HPB51_019539</name>
</gene>
<name>A0A9J6F8B9_RHIMP</name>
<dbReference type="Proteomes" id="UP000821866">
    <property type="component" value="Chromosome 1"/>
</dbReference>
<dbReference type="InterPro" id="IPR007527">
    <property type="entry name" value="Znf_SWIM"/>
</dbReference>